<dbReference type="EC" id="2.7.7.9" evidence="2 7"/>
<dbReference type="InterPro" id="IPR029044">
    <property type="entry name" value="Nucleotide-diphossugar_trans"/>
</dbReference>
<sequence length="289" mass="31158">MPFKPLRKAVFPVAGLGTRFLPATKSMPKEMLTVVDKPLIQYAVEEALEAGIEQIIFVTGRGKSALEDHFDISYELEATMKARGKSLSAIEGIRQKPGSPVYVRQQEPLGLGHAVWCAREIVGDEPFAVLLPDELMVGTPGFLAQMVEAYHRVGGNLIGALEVAPEETDKYGIITPGKADGPLTEVLEVIEKPAKGTAKSNLMTPGRYILQPEVMKILDNPVKGAGGEIQLTDAMAQLIGKQPFHGYTFTGQRYDCGDKAGFIQANLALALARADIGPSVRAFAKSLLN</sequence>
<evidence type="ECO:0000256" key="2">
    <source>
        <dbReference type="ARBA" id="ARBA00012415"/>
    </source>
</evidence>
<reference evidence="9 10" key="1">
    <citation type="submission" date="2017-03" db="EMBL/GenBank/DDBJ databases">
        <title>Genome sequence of Sphingomonas mucosissima DSM 17494.</title>
        <authorList>
            <person name="Poehlein A."/>
            <person name="Wuebbeler J.H."/>
            <person name="Steinbuechel A."/>
            <person name="Daniel R."/>
        </authorList>
    </citation>
    <scope>NUCLEOTIDE SEQUENCE [LARGE SCALE GENOMIC DNA]</scope>
    <source>
        <strain evidence="9 10">DSM 17494</strain>
    </source>
</reference>
<proteinExistence type="inferred from homology"/>
<evidence type="ECO:0000256" key="7">
    <source>
        <dbReference type="RuleBase" id="RU361259"/>
    </source>
</evidence>
<evidence type="ECO:0000259" key="8">
    <source>
        <dbReference type="Pfam" id="PF00483"/>
    </source>
</evidence>
<comment type="catalytic activity">
    <reaction evidence="6 7">
        <text>alpha-D-glucose 1-phosphate + UTP + H(+) = UDP-alpha-D-glucose + diphosphate</text>
        <dbReference type="Rhea" id="RHEA:19889"/>
        <dbReference type="ChEBI" id="CHEBI:15378"/>
        <dbReference type="ChEBI" id="CHEBI:33019"/>
        <dbReference type="ChEBI" id="CHEBI:46398"/>
        <dbReference type="ChEBI" id="CHEBI:58601"/>
        <dbReference type="ChEBI" id="CHEBI:58885"/>
        <dbReference type="EC" id="2.7.7.9"/>
    </reaction>
</comment>
<evidence type="ECO:0000313" key="9">
    <source>
        <dbReference type="EMBL" id="OWK28615.1"/>
    </source>
</evidence>
<evidence type="ECO:0000256" key="4">
    <source>
        <dbReference type="ARBA" id="ARBA00022679"/>
    </source>
</evidence>
<dbReference type="InterPro" id="IPR005771">
    <property type="entry name" value="GalU_uridylyltTrfase_bac/arc"/>
</dbReference>
<evidence type="ECO:0000256" key="1">
    <source>
        <dbReference type="ARBA" id="ARBA00006890"/>
    </source>
</evidence>
<evidence type="ECO:0000256" key="3">
    <source>
        <dbReference type="ARBA" id="ARBA00019048"/>
    </source>
</evidence>
<dbReference type="EMBL" id="NBBJ01000005">
    <property type="protein sequence ID" value="OWK28615.1"/>
    <property type="molecule type" value="Genomic_DNA"/>
</dbReference>
<dbReference type="NCBIfam" id="TIGR01099">
    <property type="entry name" value="galU"/>
    <property type="match status" value="1"/>
</dbReference>
<dbReference type="OrthoDB" id="9803306at2"/>
<protein>
    <recommendedName>
        <fullName evidence="3 7">UTP--glucose-1-phosphate uridylyltransferase</fullName>
        <ecNumber evidence="2 7">2.7.7.9</ecNumber>
    </recommendedName>
    <alternativeName>
        <fullName evidence="7">UDP-glucose pyrophosphorylase</fullName>
    </alternativeName>
</protein>
<dbReference type="InterPro" id="IPR005835">
    <property type="entry name" value="NTP_transferase_dom"/>
</dbReference>
<feature type="domain" description="Nucleotidyl transferase" evidence="8">
    <location>
        <begin position="13"/>
        <end position="269"/>
    </location>
</feature>
<evidence type="ECO:0000256" key="5">
    <source>
        <dbReference type="ARBA" id="ARBA00022695"/>
    </source>
</evidence>
<dbReference type="AlphaFoldDB" id="A0A245ZFU1"/>
<dbReference type="Pfam" id="PF00483">
    <property type="entry name" value="NTP_transferase"/>
    <property type="match status" value="1"/>
</dbReference>
<dbReference type="GO" id="GO:0003983">
    <property type="term" value="F:UTP:glucose-1-phosphate uridylyltransferase activity"/>
    <property type="evidence" value="ECO:0007669"/>
    <property type="project" value="UniProtKB-EC"/>
</dbReference>
<comment type="caution">
    <text evidence="9">The sequence shown here is derived from an EMBL/GenBank/DDBJ whole genome shotgun (WGS) entry which is preliminary data.</text>
</comment>
<dbReference type="Gene3D" id="3.90.550.10">
    <property type="entry name" value="Spore Coat Polysaccharide Biosynthesis Protein SpsA, Chain A"/>
    <property type="match status" value="1"/>
</dbReference>
<dbReference type="PANTHER" id="PTHR43197">
    <property type="entry name" value="UTP--GLUCOSE-1-PHOSPHATE URIDYLYLTRANSFERASE"/>
    <property type="match status" value="1"/>
</dbReference>
<dbReference type="CDD" id="cd02541">
    <property type="entry name" value="UGPase_prokaryotic"/>
    <property type="match status" value="1"/>
</dbReference>
<dbReference type="GO" id="GO:0006011">
    <property type="term" value="P:UDP-alpha-D-glucose metabolic process"/>
    <property type="evidence" value="ECO:0007669"/>
    <property type="project" value="InterPro"/>
</dbReference>
<evidence type="ECO:0000256" key="6">
    <source>
        <dbReference type="ARBA" id="ARBA00048128"/>
    </source>
</evidence>
<dbReference type="Proteomes" id="UP000197783">
    <property type="component" value="Unassembled WGS sequence"/>
</dbReference>
<accession>A0A245ZFU1</accession>
<gene>
    <name evidence="9" type="primary">gtaB</name>
    <name evidence="9" type="ORF">SPMU_28770</name>
</gene>
<keyword evidence="4 7" id="KW-0808">Transferase</keyword>
<name>A0A245ZFU1_9SPHN</name>
<dbReference type="SUPFAM" id="SSF53448">
    <property type="entry name" value="Nucleotide-diphospho-sugar transferases"/>
    <property type="match status" value="1"/>
</dbReference>
<organism evidence="9 10">
    <name type="scientific">Sphingomonas mucosissima</name>
    <dbReference type="NCBI Taxonomy" id="370959"/>
    <lineage>
        <taxon>Bacteria</taxon>
        <taxon>Pseudomonadati</taxon>
        <taxon>Pseudomonadota</taxon>
        <taxon>Alphaproteobacteria</taxon>
        <taxon>Sphingomonadales</taxon>
        <taxon>Sphingomonadaceae</taxon>
        <taxon>Sphingomonas</taxon>
    </lineage>
</organism>
<comment type="similarity">
    <text evidence="1 7">Belongs to the UDPGP type 2 family.</text>
</comment>
<evidence type="ECO:0000313" key="10">
    <source>
        <dbReference type="Proteomes" id="UP000197783"/>
    </source>
</evidence>
<keyword evidence="10" id="KW-1185">Reference proteome</keyword>
<keyword evidence="5 7" id="KW-0548">Nucleotidyltransferase</keyword>
<dbReference type="PANTHER" id="PTHR43197:SF1">
    <property type="entry name" value="UTP--GLUCOSE-1-PHOSPHATE URIDYLYLTRANSFERASE"/>
    <property type="match status" value="1"/>
</dbReference>
<dbReference type="RefSeq" id="WP_088334563.1">
    <property type="nucleotide sequence ID" value="NZ_NBBJ01000005.1"/>
</dbReference>